<keyword evidence="3 6" id="KW-0808">Transferase</keyword>
<dbReference type="InterPro" id="IPR002376">
    <property type="entry name" value="Formyl_transf_N"/>
</dbReference>
<organism evidence="6 7">
    <name type="scientific">Campylobacter insulaenigrae</name>
    <dbReference type="NCBI Taxonomy" id="260714"/>
    <lineage>
        <taxon>Bacteria</taxon>
        <taxon>Pseudomonadati</taxon>
        <taxon>Campylobacterota</taxon>
        <taxon>Epsilonproteobacteria</taxon>
        <taxon>Campylobacterales</taxon>
        <taxon>Campylobacteraceae</taxon>
        <taxon>Campylobacter</taxon>
    </lineage>
</organism>
<evidence type="ECO:0000256" key="2">
    <source>
        <dbReference type="ARBA" id="ARBA00012254"/>
    </source>
</evidence>
<evidence type="ECO:0000313" key="7">
    <source>
        <dbReference type="Proteomes" id="UP000321614"/>
    </source>
</evidence>
<keyword evidence="7" id="KW-1185">Reference proteome</keyword>
<comment type="caution">
    <text evidence="6">The sequence shown here is derived from an EMBL/GenBank/DDBJ whole genome shotgun (WGS) entry which is preliminary data.</text>
</comment>
<dbReference type="PANTHER" id="PTHR43369">
    <property type="entry name" value="PHOSPHORIBOSYLGLYCINAMIDE FORMYLTRANSFERASE"/>
    <property type="match status" value="1"/>
</dbReference>
<accession>A0ABY3G5W1</accession>
<dbReference type="EMBL" id="VOAW01000006">
    <property type="protein sequence ID" value="TWO27708.1"/>
    <property type="molecule type" value="Genomic_DNA"/>
</dbReference>
<gene>
    <name evidence="6" type="ORF">ZA01_01330</name>
</gene>
<dbReference type="EC" id="2.1.2.2" evidence="2"/>
<comment type="pathway">
    <text evidence="1">Purine metabolism; IMP biosynthesis via de novo pathway; N(2)-formyl-N(1)-(5-phospho-D-ribosyl)glycinamide from N(1)-(5-phospho-D-ribosyl)glycinamide (10-formyl THF route): step 1/1.</text>
</comment>
<evidence type="ECO:0000313" key="6">
    <source>
        <dbReference type="EMBL" id="TWO27708.1"/>
    </source>
</evidence>
<name>A0ABY3G5W1_9BACT</name>
<evidence type="ECO:0000259" key="5">
    <source>
        <dbReference type="Pfam" id="PF00551"/>
    </source>
</evidence>
<feature type="domain" description="Formyl transferase N-terminal" evidence="5">
    <location>
        <begin position="20"/>
        <end position="142"/>
    </location>
</feature>
<dbReference type="PANTHER" id="PTHR43369:SF2">
    <property type="entry name" value="PHOSPHORIBOSYLGLYCINAMIDE FORMYLTRANSFERASE"/>
    <property type="match status" value="1"/>
</dbReference>
<protein>
    <recommendedName>
        <fullName evidence="2">phosphoribosylglycinamide formyltransferase 1</fullName>
        <ecNumber evidence="2">2.1.2.2</ecNumber>
    </recommendedName>
</protein>
<dbReference type="Proteomes" id="UP000321614">
    <property type="component" value="Unassembled WGS sequence"/>
</dbReference>
<evidence type="ECO:0000256" key="1">
    <source>
        <dbReference type="ARBA" id="ARBA00005054"/>
    </source>
</evidence>
<dbReference type="GO" id="GO:0016740">
    <property type="term" value="F:transferase activity"/>
    <property type="evidence" value="ECO:0007669"/>
    <property type="project" value="UniProtKB-KW"/>
</dbReference>
<dbReference type="SUPFAM" id="SSF53328">
    <property type="entry name" value="Formyltransferase"/>
    <property type="match status" value="1"/>
</dbReference>
<keyword evidence="4" id="KW-0658">Purine biosynthesis</keyword>
<evidence type="ECO:0000256" key="4">
    <source>
        <dbReference type="ARBA" id="ARBA00022755"/>
    </source>
</evidence>
<evidence type="ECO:0000256" key="3">
    <source>
        <dbReference type="ARBA" id="ARBA00022679"/>
    </source>
</evidence>
<reference evidence="6 7" key="1">
    <citation type="submission" date="2019-07" db="EMBL/GenBank/DDBJ databases">
        <title>Rapid identification of Enteric Bacteria from Whole Genome Sequences (WGS) using Average Nucleotide Identity (ANI).</title>
        <authorList>
            <person name="Lane C."/>
        </authorList>
    </citation>
    <scope>NUCLEOTIDE SEQUENCE [LARGE SCALE GENOMIC DNA]</scope>
    <source>
        <strain evidence="6 7">2011D-8905</strain>
    </source>
</reference>
<dbReference type="InterPro" id="IPR036477">
    <property type="entry name" value="Formyl_transf_N_sf"/>
</dbReference>
<dbReference type="Pfam" id="PF00551">
    <property type="entry name" value="Formyl_trans_N"/>
    <property type="match status" value="1"/>
</dbReference>
<dbReference type="RefSeq" id="WP_147500370.1">
    <property type="nucleotide sequence ID" value="NZ_JANPQQ010000002.1"/>
</dbReference>
<sequence>MIFEHIYIIGEGKVAINCKKIAEKFFNREIIFIQNSKQNELDAFFNQIKNSFIISANNFYIFKKECIKNNFIVNYHNSLLPDHKGCNAHIWSIWYDDEKSGITWHKVDENIDSGDIIIQKEIIIKKQTTALQLLQKQQNLAIQSFEECLQQIYNHSKLKIQSKNGLYHNKNSLPNNGLLDISWDRKKIINFLLAMDNGKLTNKAKINISNQTLTIIFYEINEKYIKLTLENDIILKIIKE</sequence>
<proteinExistence type="predicted"/>
<dbReference type="Gene3D" id="3.40.50.12230">
    <property type="match status" value="1"/>
</dbReference>